<dbReference type="SUPFAM" id="SSF56349">
    <property type="entry name" value="DNA breaking-rejoining enzymes"/>
    <property type="match status" value="1"/>
</dbReference>
<dbReference type="Pfam" id="PF02899">
    <property type="entry name" value="Phage_int_SAM_1"/>
    <property type="match status" value="1"/>
</dbReference>
<comment type="similarity">
    <text evidence="9">Belongs to the 'phage' integrase family. XerC subfamily.</text>
</comment>
<feature type="domain" description="Tyr recombinase" evidence="10">
    <location>
        <begin position="109"/>
        <end position="299"/>
    </location>
</feature>
<evidence type="ECO:0000256" key="9">
    <source>
        <dbReference type="HAMAP-Rule" id="MF_01808"/>
    </source>
</evidence>
<evidence type="ECO:0000313" key="12">
    <source>
        <dbReference type="EMBL" id="PQV62772.1"/>
    </source>
</evidence>
<keyword evidence="13" id="KW-1185">Reference proteome</keyword>
<dbReference type="Gene3D" id="1.10.443.10">
    <property type="entry name" value="Intergrase catalytic core"/>
    <property type="match status" value="1"/>
</dbReference>
<keyword evidence="4 9" id="KW-0159">Chromosome partition</keyword>
<dbReference type="OrthoDB" id="9801717at2"/>
<evidence type="ECO:0000256" key="8">
    <source>
        <dbReference type="ARBA" id="ARBA00023306"/>
    </source>
</evidence>
<keyword evidence="2 9" id="KW-0963">Cytoplasm</keyword>
<comment type="subcellular location">
    <subcellularLocation>
        <location evidence="1 9">Cytoplasm</location>
    </subcellularLocation>
</comment>
<organism evidence="12 13">
    <name type="scientific">Abditibacterium utsteinense</name>
    <dbReference type="NCBI Taxonomy" id="1960156"/>
    <lineage>
        <taxon>Bacteria</taxon>
        <taxon>Pseudomonadati</taxon>
        <taxon>Abditibacteriota</taxon>
        <taxon>Abditibacteriia</taxon>
        <taxon>Abditibacteriales</taxon>
        <taxon>Abditibacteriaceae</taxon>
        <taxon>Abditibacterium</taxon>
    </lineage>
</organism>
<dbReference type="InterPro" id="IPR050090">
    <property type="entry name" value="Tyrosine_recombinase_XerCD"/>
</dbReference>
<dbReference type="PROSITE" id="PS51900">
    <property type="entry name" value="CB"/>
    <property type="match status" value="1"/>
</dbReference>
<evidence type="ECO:0000256" key="1">
    <source>
        <dbReference type="ARBA" id="ARBA00004496"/>
    </source>
</evidence>
<name>A0A2S8SPP8_9BACT</name>
<dbReference type="RefSeq" id="WP_106381083.1">
    <property type="nucleotide sequence ID" value="NZ_NIGF01000022.1"/>
</dbReference>
<dbReference type="HAMAP" id="MF_01808">
    <property type="entry name" value="Recomb_XerC_XerD"/>
    <property type="match status" value="1"/>
</dbReference>
<dbReference type="PROSITE" id="PS51898">
    <property type="entry name" value="TYR_RECOMBINASE"/>
    <property type="match status" value="1"/>
</dbReference>
<dbReference type="FunCoup" id="A0A2S8SPP8">
    <property type="interactions" value="29"/>
</dbReference>
<gene>
    <name evidence="9" type="primary">xerC</name>
    <name evidence="12" type="ORF">B1R32_12219</name>
</gene>
<dbReference type="GO" id="GO:0005737">
    <property type="term" value="C:cytoplasm"/>
    <property type="evidence" value="ECO:0007669"/>
    <property type="project" value="UniProtKB-SubCell"/>
</dbReference>
<dbReference type="GO" id="GO:0051301">
    <property type="term" value="P:cell division"/>
    <property type="evidence" value="ECO:0007669"/>
    <property type="project" value="UniProtKB-KW"/>
</dbReference>
<dbReference type="InterPro" id="IPR013762">
    <property type="entry name" value="Integrase-like_cat_sf"/>
</dbReference>
<keyword evidence="8 9" id="KW-0131">Cell cycle</keyword>
<protein>
    <recommendedName>
        <fullName evidence="9">Tyrosine recombinase XerC</fullName>
    </recommendedName>
</protein>
<dbReference type="Gene3D" id="1.10.150.130">
    <property type="match status" value="1"/>
</dbReference>
<dbReference type="Pfam" id="PF00589">
    <property type="entry name" value="Phage_integrase"/>
    <property type="match status" value="1"/>
</dbReference>
<comment type="caution">
    <text evidence="12">The sequence shown here is derived from an EMBL/GenBank/DDBJ whole genome shotgun (WGS) entry which is preliminary data.</text>
</comment>
<feature type="active site" evidence="9">
    <location>
        <position position="251"/>
    </location>
</feature>
<evidence type="ECO:0000256" key="2">
    <source>
        <dbReference type="ARBA" id="ARBA00022490"/>
    </source>
</evidence>
<feature type="active site" evidence="9">
    <location>
        <position position="174"/>
    </location>
</feature>
<dbReference type="InParanoid" id="A0A2S8SPP8"/>
<comment type="function">
    <text evidence="9">Site-specific tyrosine recombinase, which acts by catalyzing the cutting and rejoining of the recombining DNA molecules. The XerC-XerD complex is essential to convert dimers of the bacterial chromosome into monomers to permit their segregation at cell division. It also contributes to the segregational stability of plasmids.</text>
</comment>
<evidence type="ECO:0000259" key="11">
    <source>
        <dbReference type="PROSITE" id="PS51900"/>
    </source>
</evidence>
<evidence type="ECO:0000256" key="3">
    <source>
        <dbReference type="ARBA" id="ARBA00022618"/>
    </source>
</evidence>
<dbReference type="InterPro" id="IPR004107">
    <property type="entry name" value="Integrase_SAM-like_N"/>
</dbReference>
<dbReference type="GO" id="GO:0006313">
    <property type="term" value="P:DNA transposition"/>
    <property type="evidence" value="ECO:0007669"/>
    <property type="project" value="UniProtKB-UniRule"/>
</dbReference>
<dbReference type="InterPro" id="IPR044068">
    <property type="entry name" value="CB"/>
</dbReference>
<accession>A0A2S8SPP8</accession>
<evidence type="ECO:0000259" key="10">
    <source>
        <dbReference type="PROSITE" id="PS51898"/>
    </source>
</evidence>
<sequence length="329" mass="37119">MNYIAEFTAHLQDVRGASRHTVRSYASDLNQFFAWIETEKLVKPKDGPQKITYLMVRRYLAHLSGEDFSRRSVVRKLSTLKAFWKWLERENLVTSNPAAAVISPKIATSLPEILDKDSVERLLDAPDYQKPLGRRDRALIEWLYSSGARVAETAALDLESINWKRGEARIETGKGGKARLVMIGEPALVALRSYVEDWRPLLLERAKQFGPQPTQAVWINGRGTRLSAHAITMLVARYAQKIEIKMNVTPHTLRHSFATHLLEGGADLRVVQELLGHKTLSATQIYTRVSTSHLQKIYAATHPRDLDESHLDALENTSVAIEEPAHSVV</sequence>
<dbReference type="NCBIfam" id="NF001399">
    <property type="entry name" value="PRK00283.1"/>
    <property type="match status" value="1"/>
</dbReference>
<keyword evidence="5 9" id="KW-0229">DNA integration</keyword>
<feature type="active site" evidence="9">
    <location>
        <position position="149"/>
    </location>
</feature>
<evidence type="ECO:0000256" key="6">
    <source>
        <dbReference type="ARBA" id="ARBA00023125"/>
    </source>
</evidence>
<dbReference type="GO" id="GO:0003677">
    <property type="term" value="F:DNA binding"/>
    <property type="evidence" value="ECO:0007669"/>
    <property type="project" value="UniProtKB-UniRule"/>
</dbReference>
<keyword evidence="7 9" id="KW-0233">DNA recombination</keyword>
<evidence type="ECO:0000256" key="5">
    <source>
        <dbReference type="ARBA" id="ARBA00022908"/>
    </source>
</evidence>
<dbReference type="InterPro" id="IPR002104">
    <property type="entry name" value="Integrase_catalytic"/>
</dbReference>
<dbReference type="CDD" id="cd00798">
    <property type="entry name" value="INT_XerDC_C"/>
    <property type="match status" value="1"/>
</dbReference>
<feature type="active site" evidence="9">
    <location>
        <position position="277"/>
    </location>
</feature>
<dbReference type="InterPro" id="IPR010998">
    <property type="entry name" value="Integrase_recombinase_N"/>
</dbReference>
<dbReference type="EMBL" id="NIGF01000022">
    <property type="protein sequence ID" value="PQV62772.1"/>
    <property type="molecule type" value="Genomic_DNA"/>
</dbReference>
<feature type="domain" description="Core-binding (CB)" evidence="11">
    <location>
        <begin position="1"/>
        <end position="88"/>
    </location>
</feature>
<keyword evidence="3 9" id="KW-0132">Cell division</keyword>
<comment type="subunit">
    <text evidence="9">Forms a cyclic heterotetrameric complex composed of two molecules of XerC and two molecules of XerD.</text>
</comment>
<feature type="active site" description="O-(3'-phospho-DNA)-tyrosine intermediate" evidence="9">
    <location>
        <position position="286"/>
    </location>
</feature>
<dbReference type="InterPro" id="IPR011010">
    <property type="entry name" value="DNA_brk_join_enz"/>
</dbReference>
<reference evidence="12 13" key="1">
    <citation type="journal article" date="2018" name="Syst. Appl. Microbiol.">
        <title>Abditibacterium utsteinense sp. nov., the first cultivated member of candidate phylum FBP, isolated from ice-free Antarctic soil samples.</title>
        <authorList>
            <person name="Tahon G."/>
            <person name="Tytgat B."/>
            <person name="Lebbe L."/>
            <person name="Carlier A."/>
            <person name="Willems A."/>
        </authorList>
    </citation>
    <scope>NUCLEOTIDE SEQUENCE [LARGE SCALE GENOMIC DNA]</scope>
    <source>
        <strain evidence="12 13">LMG 29911</strain>
    </source>
</reference>
<dbReference type="GO" id="GO:0007059">
    <property type="term" value="P:chromosome segregation"/>
    <property type="evidence" value="ECO:0007669"/>
    <property type="project" value="UniProtKB-UniRule"/>
</dbReference>
<evidence type="ECO:0000256" key="4">
    <source>
        <dbReference type="ARBA" id="ARBA00022829"/>
    </source>
</evidence>
<dbReference type="PANTHER" id="PTHR30349">
    <property type="entry name" value="PHAGE INTEGRASE-RELATED"/>
    <property type="match status" value="1"/>
</dbReference>
<dbReference type="GO" id="GO:0009037">
    <property type="term" value="F:tyrosine-based site-specific recombinase activity"/>
    <property type="evidence" value="ECO:0007669"/>
    <property type="project" value="UniProtKB-UniRule"/>
</dbReference>
<feature type="active site" evidence="9">
    <location>
        <position position="254"/>
    </location>
</feature>
<dbReference type="PANTHER" id="PTHR30349:SF77">
    <property type="entry name" value="TYROSINE RECOMBINASE XERC"/>
    <property type="match status" value="1"/>
</dbReference>
<dbReference type="AlphaFoldDB" id="A0A2S8SPP8"/>
<evidence type="ECO:0000313" key="13">
    <source>
        <dbReference type="Proteomes" id="UP000237684"/>
    </source>
</evidence>
<dbReference type="InterPro" id="IPR023009">
    <property type="entry name" value="Tyrosine_recombinase_XerC/XerD"/>
</dbReference>
<dbReference type="Proteomes" id="UP000237684">
    <property type="component" value="Unassembled WGS sequence"/>
</dbReference>
<evidence type="ECO:0000256" key="7">
    <source>
        <dbReference type="ARBA" id="ARBA00023172"/>
    </source>
</evidence>
<proteinExistence type="inferred from homology"/>
<keyword evidence="6 9" id="KW-0238">DNA-binding</keyword>